<sequence>MDGFIGEIRLFCGTYEPQGWLFCDGRILNTAPYKLLYAVIGNLYGGSGPNTFALPNFSGRVPVGVGQGDGLTARALNDRFGTVAETLTIQQLPAHNHSVQAKNKVTPVTLSNSPQANIWASGSLSAYTTGAPNAVMADSAVGSFGGAGAHNNLQPCVCVQYMICYDGAYPMPE</sequence>
<evidence type="ECO:0000259" key="1">
    <source>
        <dbReference type="Pfam" id="PF07484"/>
    </source>
</evidence>
<dbReference type="Pfam" id="PF07484">
    <property type="entry name" value="Collar"/>
    <property type="match status" value="1"/>
</dbReference>
<dbReference type="InterPro" id="IPR011083">
    <property type="entry name" value="Phage_tail_collar_dom"/>
</dbReference>
<reference evidence="2 3" key="1">
    <citation type="submission" date="2016-10" db="EMBL/GenBank/DDBJ databases">
        <authorList>
            <person name="de Groot N.N."/>
        </authorList>
    </citation>
    <scope>NUCLEOTIDE SEQUENCE [LARGE SCALE GENOMIC DNA]</scope>
    <source>
        <strain evidence="2 3">DSM 13305</strain>
    </source>
</reference>
<dbReference type="STRING" id="112903.SAMN04490178_11394"/>
<name>A0A1H8W0U3_9FIRM</name>
<dbReference type="AlphaFoldDB" id="A0A1H8W0U3"/>
<keyword evidence="3" id="KW-1185">Reference proteome</keyword>
<dbReference type="OrthoDB" id="1681113at2"/>
<gene>
    <name evidence="2" type="ORF">SAMN04490178_11394</name>
</gene>
<organism evidence="2 3">
    <name type="scientific">Propionispora vibrioides</name>
    <dbReference type="NCBI Taxonomy" id="112903"/>
    <lineage>
        <taxon>Bacteria</taxon>
        <taxon>Bacillati</taxon>
        <taxon>Bacillota</taxon>
        <taxon>Negativicutes</taxon>
        <taxon>Selenomonadales</taxon>
        <taxon>Sporomusaceae</taxon>
        <taxon>Propionispora</taxon>
    </lineage>
</organism>
<dbReference type="InterPro" id="IPR037053">
    <property type="entry name" value="Phage_tail_collar_dom_sf"/>
</dbReference>
<dbReference type="Proteomes" id="UP000198847">
    <property type="component" value="Unassembled WGS sequence"/>
</dbReference>
<feature type="domain" description="Phage tail collar" evidence="1">
    <location>
        <begin position="6"/>
        <end position="62"/>
    </location>
</feature>
<dbReference type="RefSeq" id="WP_091747514.1">
    <property type="nucleotide sequence ID" value="NZ_FODY01000013.1"/>
</dbReference>
<dbReference type="Gene3D" id="3.90.1340.10">
    <property type="entry name" value="Phage tail collar domain"/>
    <property type="match status" value="1"/>
</dbReference>
<dbReference type="SUPFAM" id="SSF88874">
    <property type="entry name" value="Receptor-binding domain of short tail fibre protein gp12"/>
    <property type="match status" value="1"/>
</dbReference>
<proteinExistence type="predicted"/>
<evidence type="ECO:0000313" key="3">
    <source>
        <dbReference type="Proteomes" id="UP000198847"/>
    </source>
</evidence>
<accession>A0A1H8W0U3</accession>
<evidence type="ECO:0000313" key="2">
    <source>
        <dbReference type="EMBL" id="SEP21261.1"/>
    </source>
</evidence>
<protein>
    <submittedName>
        <fullName evidence="2">Microcystin-dependent protein</fullName>
    </submittedName>
</protein>
<dbReference type="EMBL" id="FODY01000013">
    <property type="protein sequence ID" value="SEP21261.1"/>
    <property type="molecule type" value="Genomic_DNA"/>
</dbReference>